<dbReference type="OrthoDB" id="9799672at2"/>
<evidence type="ECO:0000313" key="5">
    <source>
        <dbReference type="Proteomes" id="UP000269412"/>
    </source>
</evidence>
<evidence type="ECO:0000256" key="1">
    <source>
        <dbReference type="ARBA" id="ARBA00022603"/>
    </source>
</evidence>
<dbReference type="PANTHER" id="PTHR43167">
    <property type="entry name" value="PUTATIVE (AFU_ORTHOLOGUE AFUA_6G01830)-RELATED"/>
    <property type="match status" value="1"/>
</dbReference>
<dbReference type="InterPro" id="IPR029063">
    <property type="entry name" value="SAM-dependent_MTases_sf"/>
</dbReference>
<dbReference type="GO" id="GO:0032259">
    <property type="term" value="P:methylation"/>
    <property type="evidence" value="ECO:0007669"/>
    <property type="project" value="UniProtKB-KW"/>
</dbReference>
<dbReference type="GO" id="GO:0008171">
    <property type="term" value="F:O-methyltransferase activity"/>
    <property type="evidence" value="ECO:0007669"/>
    <property type="project" value="InterPro"/>
</dbReference>
<sequence length="212" mass="23883">MNTISNKKTTITLNKLHKESSSEKLTIMKGAIKGIFRELRPSDMEDAYIAITKEQGEYIYDLLIREEAKNIIEFGTSFGISTIYLAAAAKENNGHVITTELLESKANIAHQNFKDADVGHLIDLRIGDAMNTLLNVPNNIDFLLLDGWNDLYLPLIKILEPKLKKGAYIYTDNINFTGSKPFVEYIQSHPKKYRTKRLSEAKGGAGLTQYLN</sequence>
<accession>A0A495EES9</accession>
<dbReference type="Proteomes" id="UP000269412">
    <property type="component" value="Unassembled WGS sequence"/>
</dbReference>
<keyword evidence="1 4" id="KW-0489">Methyltransferase</keyword>
<evidence type="ECO:0000313" key="4">
    <source>
        <dbReference type="EMBL" id="RKR15398.1"/>
    </source>
</evidence>
<protein>
    <submittedName>
        <fullName evidence="4">Putative O-methyltransferase YrrM</fullName>
    </submittedName>
</protein>
<dbReference type="SUPFAM" id="SSF53335">
    <property type="entry name" value="S-adenosyl-L-methionine-dependent methyltransferases"/>
    <property type="match status" value="1"/>
</dbReference>
<reference evidence="4 5" key="1">
    <citation type="submission" date="2018-10" db="EMBL/GenBank/DDBJ databases">
        <title>Genomic Encyclopedia of Archaeal and Bacterial Type Strains, Phase II (KMG-II): from individual species to whole genera.</title>
        <authorList>
            <person name="Goeker M."/>
        </authorList>
    </citation>
    <scope>NUCLEOTIDE SEQUENCE [LARGE SCALE GENOMIC DNA]</scope>
    <source>
        <strain evidence="4 5">DSM 25230</strain>
    </source>
</reference>
<dbReference type="AlphaFoldDB" id="A0A495EES9"/>
<comment type="caution">
    <text evidence="4">The sequence shown here is derived from an EMBL/GenBank/DDBJ whole genome shotgun (WGS) entry which is preliminary data.</text>
</comment>
<proteinExistence type="predicted"/>
<organism evidence="4 5">
    <name type="scientific">Maribacter vaceletii</name>
    <dbReference type="NCBI Taxonomy" id="1206816"/>
    <lineage>
        <taxon>Bacteria</taxon>
        <taxon>Pseudomonadati</taxon>
        <taxon>Bacteroidota</taxon>
        <taxon>Flavobacteriia</taxon>
        <taxon>Flavobacteriales</taxon>
        <taxon>Flavobacteriaceae</taxon>
        <taxon>Maribacter</taxon>
    </lineage>
</organism>
<dbReference type="RefSeq" id="WP_121065501.1">
    <property type="nucleotide sequence ID" value="NZ_RBIQ01000007.1"/>
</dbReference>
<dbReference type="InterPro" id="IPR002935">
    <property type="entry name" value="SAM_O-MeTrfase"/>
</dbReference>
<name>A0A495EES9_9FLAO</name>
<evidence type="ECO:0000256" key="3">
    <source>
        <dbReference type="ARBA" id="ARBA00022691"/>
    </source>
</evidence>
<keyword evidence="3" id="KW-0949">S-adenosyl-L-methionine</keyword>
<dbReference type="Gene3D" id="3.40.50.150">
    <property type="entry name" value="Vaccinia Virus protein VP39"/>
    <property type="match status" value="1"/>
</dbReference>
<dbReference type="EMBL" id="RBIQ01000007">
    <property type="protein sequence ID" value="RKR15398.1"/>
    <property type="molecule type" value="Genomic_DNA"/>
</dbReference>
<keyword evidence="2 4" id="KW-0808">Transferase</keyword>
<dbReference type="PANTHER" id="PTHR43167:SF1">
    <property type="entry name" value="PUTATIVE (AFU_ORTHOLOGUE AFUA_6G01830)-RELATED"/>
    <property type="match status" value="1"/>
</dbReference>
<keyword evidence="5" id="KW-1185">Reference proteome</keyword>
<evidence type="ECO:0000256" key="2">
    <source>
        <dbReference type="ARBA" id="ARBA00022679"/>
    </source>
</evidence>
<gene>
    <name evidence="4" type="ORF">CLV91_1483</name>
</gene>
<dbReference type="PROSITE" id="PS51682">
    <property type="entry name" value="SAM_OMT_I"/>
    <property type="match status" value="1"/>
</dbReference>
<dbReference type="Pfam" id="PF01596">
    <property type="entry name" value="Methyltransf_3"/>
    <property type="match status" value="1"/>
</dbReference>